<dbReference type="EMBL" id="JBHUDL010000010">
    <property type="protein sequence ID" value="MFD1634448.1"/>
    <property type="molecule type" value="Genomic_DNA"/>
</dbReference>
<dbReference type="Gene3D" id="1.20.910.10">
    <property type="entry name" value="Heme oxygenase-like"/>
    <property type="match status" value="1"/>
</dbReference>
<comment type="caution">
    <text evidence="2">The sequence shown here is derived from an EMBL/GenBank/DDBJ whole genome shotgun (WGS) entry which is preliminary data.</text>
</comment>
<protein>
    <submittedName>
        <fullName evidence="2">Thiaminase II</fullName>
        <ecNumber evidence="2">3.5.99.2</ecNumber>
    </submittedName>
</protein>
<dbReference type="PANTHER" id="PTHR43198:SF2">
    <property type="entry name" value="SI:CH1073-67J19.1-RELATED"/>
    <property type="match status" value="1"/>
</dbReference>
<dbReference type="GO" id="GO:0050334">
    <property type="term" value="F:thiaminase activity"/>
    <property type="evidence" value="ECO:0007669"/>
    <property type="project" value="UniProtKB-EC"/>
</dbReference>
<keyword evidence="2" id="KW-0378">Hydrolase</keyword>
<accession>A0ABD6D089</accession>
<name>A0ABD6D089_9EURY</name>
<organism evidence="2 3">
    <name type="scientific">Haloplanus ruber</name>
    <dbReference type="NCBI Taxonomy" id="869892"/>
    <lineage>
        <taxon>Archaea</taxon>
        <taxon>Methanobacteriati</taxon>
        <taxon>Methanobacteriota</taxon>
        <taxon>Stenosarchaea group</taxon>
        <taxon>Halobacteria</taxon>
        <taxon>Halobacteriales</taxon>
        <taxon>Haloferacaceae</taxon>
        <taxon>Haloplanus</taxon>
    </lineage>
</organism>
<dbReference type="PANTHER" id="PTHR43198">
    <property type="entry name" value="BIFUNCTIONAL TH2 PROTEIN"/>
    <property type="match status" value="1"/>
</dbReference>
<dbReference type="Pfam" id="PF03070">
    <property type="entry name" value="TENA_THI-4"/>
    <property type="match status" value="1"/>
</dbReference>
<feature type="domain" description="Thiaminase-2/PQQC" evidence="1">
    <location>
        <begin position="11"/>
        <end position="215"/>
    </location>
</feature>
<dbReference type="NCBIfam" id="TIGR04306">
    <property type="entry name" value="salvage_TenA"/>
    <property type="match status" value="1"/>
</dbReference>
<evidence type="ECO:0000313" key="3">
    <source>
        <dbReference type="Proteomes" id="UP001597075"/>
    </source>
</evidence>
<proteinExistence type="predicted"/>
<dbReference type="PIRSF" id="PIRSF003170">
    <property type="entry name" value="Pet18p"/>
    <property type="match status" value="1"/>
</dbReference>
<dbReference type="InterPro" id="IPR016084">
    <property type="entry name" value="Haem_Oase-like_multi-hlx"/>
</dbReference>
<dbReference type="InterPro" id="IPR026285">
    <property type="entry name" value="TenA_E"/>
</dbReference>
<evidence type="ECO:0000259" key="1">
    <source>
        <dbReference type="Pfam" id="PF03070"/>
    </source>
</evidence>
<dbReference type="InterPro" id="IPR050967">
    <property type="entry name" value="Thiamine_Salvage_TenA"/>
</dbReference>
<dbReference type="CDD" id="cd19366">
    <property type="entry name" value="TenA_C_BhTenA-like"/>
    <property type="match status" value="1"/>
</dbReference>
<keyword evidence="3" id="KW-1185">Reference proteome</keyword>
<dbReference type="RefSeq" id="WP_256404696.1">
    <property type="nucleotide sequence ID" value="NZ_CP187151.1"/>
</dbReference>
<dbReference type="Proteomes" id="UP001597075">
    <property type="component" value="Unassembled WGS sequence"/>
</dbReference>
<dbReference type="InterPro" id="IPR027574">
    <property type="entry name" value="Thiaminase_II"/>
</dbReference>
<dbReference type="SUPFAM" id="SSF48613">
    <property type="entry name" value="Heme oxygenase-like"/>
    <property type="match status" value="1"/>
</dbReference>
<dbReference type="EC" id="3.5.99.2" evidence="2"/>
<evidence type="ECO:0000313" key="2">
    <source>
        <dbReference type="EMBL" id="MFD1634448.1"/>
    </source>
</evidence>
<reference evidence="2 3" key="1">
    <citation type="journal article" date="2019" name="Int. J. Syst. Evol. Microbiol.">
        <title>The Global Catalogue of Microorganisms (GCM) 10K type strain sequencing project: providing services to taxonomists for standard genome sequencing and annotation.</title>
        <authorList>
            <consortium name="The Broad Institute Genomics Platform"/>
            <consortium name="The Broad Institute Genome Sequencing Center for Infectious Disease"/>
            <person name="Wu L."/>
            <person name="Ma J."/>
        </authorList>
    </citation>
    <scope>NUCLEOTIDE SEQUENCE [LARGE SCALE GENOMIC DNA]</scope>
    <source>
        <strain evidence="2 3">CGMCC 1.10594</strain>
    </source>
</reference>
<dbReference type="AlphaFoldDB" id="A0ABD6D089"/>
<dbReference type="InterPro" id="IPR004305">
    <property type="entry name" value="Thiaminase-2/PQQC"/>
</dbReference>
<sequence>MAFTDDLQPTATALWDEIVAHPMVARLGDGTLDVEPFEYWVRQDYVYLIDYARVFAHGAASAPSLEQMGTFAELLHETVDTEMDLHRAYAAEFGISEADLEATDPSPTTRAYTDFLVRTAATGTFGELVAALLPCMWGFNETARRLEADGMPDDERYAEWIRTYAGEEFSELTAWCKELMDEVAAEAPATARERYRDRFVTSARYEYRFWDAAWRGETWTVDPA</sequence>
<gene>
    <name evidence="2" type="primary">tenA</name>
    <name evidence="2" type="ORF">ACFSBJ_12010</name>
</gene>